<keyword evidence="4 6" id="KW-0378">Hydrolase</keyword>
<name>A0A9P4MFN0_9PEZI</name>
<feature type="domain" description="Inhibitor I9" evidence="8">
    <location>
        <begin position="21"/>
        <end position="92"/>
    </location>
</feature>
<dbReference type="InterPro" id="IPR036852">
    <property type="entry name" value="Peptidase_S8/S53_dom_sf"/>
</dbReference>
<keyword evidence="5 6" id="KW-0720">Serine protease</keyword>
<dbReference type="PRINTS" id="PR00723">
    <property type="entry name" value="SUBTILISIN"/>
</dbReference>
<evidence type="ECO:0000313" key="9">
    <source>
        <dbReference type="EMBL" id="KAF2148094.1"/>
    </source>
</evidence>
<feature type="active site" description="Charge relay system" evidence="6">
    <location>
        <position position="174"/>
    </location>
</feature>
<proteinExistence type="inferred from homology"/>
<dbReference type="InterPro" id="IPR010259">
    <property type="entry name" value="S8pro/Inhibitor_I9"/>
</dbReference>
<keyword evidence="2 6" id="KW-0645">Protease</keyword>
<dbReference type="InterPro" id="IPR015500">
    <property type="entry name" value="Peptidase_S8_subtilisin-rel"/>
</dbReference>
<comment type="caution">
    <text evidence="9">The sequence shown here is derived from an EMBL/GenBank/DDBJ whole genome shotgun (WGS) entry which is preliminary data.</text>
</comment>
<dbReference type="Pfam" id="PF05922">
    <property type="entry name" value="Inhibitor_I9"/>
    <property type="match status" value="1"/>
</dbReference>
<keyword evidence="3" id="KW-0732">Signal</keyword>
<dbReference type="InterPro" id="IPR050131">
    <property type="entry name" value="Peptidase_S8_subtilisin-like"/>
</dbReference>
<evidence type="ECO:0000256" key="3">
    <source>
        <dbReference type="ARBA" id="ARBA00022729"/>
    </source>
</evidence>
<comment type="similarity">
    <text evidence="1 6">Belongs to the peptidase S8 family.</text>
</comment>
<evidence type="ECO:0000256" key="1">
    <source>
        <dbReference type="ARBA" id="ARBA00011073"/>
    </source>
</evidence>
<accession>A0A9P4MFN0</accession>
<dbReference type="AlphaFoldDB" id="A0A9P4MFN0"/>
<dbReference type="PANTHER" id="PTHR43806">
    <property type="entry name" value="PEPTIDASE S8"/>
    <property type="match status" value="1"/>
</dbReference>
<dbReference type="Gene3D" id="3.40.50.200">
    <property type="entry name" value="Peptidase S8/S53 domain"/>
    <property type="match status" value="1"/>
</dbReference>
<evidence type="ECO:0000256" key="6">
    <source>
        <dbReference type="PROSITE-ProRule" id="PRU01240"/>
    </source>
</evidence>
<evidence type="ECO:0000259" key="8">
    <source>
        <dbReference type="Pfam" id="PF05922"/>
    </source>
</evidence>
<evidence type="ECO:0000256" key="5">
    <source>
        <dbReference type="ARBA" id="ARBA00022825"/>
    </source>
</evidence>
<dbReference type="GO" id="GO:0005576">
    <property type="term" value="C:extracellular region"/>
    <property type="evidence" value="ECO:0007669"/>
    <property type="project" value="UniProtKB-ARBA"/>
</dbReference>
<feature type="active site" description="Charge relay system" evidence="6">
    <location>
        <position position="360"/>
    </location>
</feature>
<keyword evidence="10" id="KW-1185">Reference proteome</keyword>
<reference evidence="9" key="1">
    <citation type="journal article" date="2020" name="Stud. Mycol.">
        <title>101 Dothideomycetes genomes: a test case for predicting lifestyles and emergence of pathogens.</title>
        <authorList>
            <person name="Haridas S."/>
            <person name="Albert R."/>
            <person name="Binder M."/>
            <person name="Bloem J."/>
            <person name="Labutti K."/>
            <person name="Salamov A."/>
            <person name="Andreopoulos B."/>
            <person name="Baker S."/>
            <person name="Barry K."/>
            <person name="Bills G."/>
            <person name="Bluhm B."/>
            <person name="Cannon C."/>
            <person name="Castanera R."/>
            <person name="Culley D."/>
            <person name="Daum C."/>
            <person name="Ezra D."/>
            <person name="Gonzalez J."/>
            <person name="Henrissat B."/>
            <person name="Kuo A."/>
            <person name="Liang C."/>
            <person name="Lipzen A."/>
            <person name="Lutzoni F."/>
            <person name="Magnuson J."/>
            <person name="Mondo S."/>
            <person name="Nolan M."/>
            <person name="Ohm R."/>
            <person name="Pangilinan J."/>
            <person name="Park H.-J."/>
            <person name="Ramirez L."/>
            <person name="Alfaro M."/>
            <person name="Sun H."/>
            <person name="Tritt A."/>
            <person name="Yoshinaga Y."/>
            <person name="Zwiers L.-H."/>
            <person name="Turgeon B."/>
            <person name="Goodwin S."/>
            <person name="Spatafora J."/>
            <person name="Crous P."/>
            <person name="Grigoriev I."/>
        </authorList>
    </citation>
    <scope>NUCLEOTIDE SEQUENCE</scope>
    <source>
        <strain evidence="9">CBS 260.36</strain>
    </source>
</reference>
<dbReference type="EMBL" id="ML996094">
    <property type="protein sequence ID" value="KAF2148094.1"/>
    <property type="molecule type" value="Genomic_DNA"/>
</dbReference>
<dbReference type="Proteomes" id="UP000799439">
    <property type="component" value="Unassembled WGS sequence"/>
</dbReference>
<dbReference type="SUPFAM" id="SSF52743">
    <property type="entry name" value="Subtilisin-like"/>
    <property type="match status" value="1"/>
</dbReference>
<gene>
    <name evidence="9" type="ORF">K461DRAFT_298187</name>
</gene>
<organism evidence="9 10">
    <name type="scientific">Myriangium duriaei CBS 260.36</name>
    <dbReference type="NCBI Taxonomy" id="1168546"/>
    <lineage>
        <taxon>Eukaryota</taxon>
        <taxon>Fungi</taxon>
        <taxon>Dikarya</taxon>
        <taxon>Ascomycota</taxon>
        <taxon>Pezizomycotina</taxon>
        <taxon>Dothideomycetes</taxon>
        <taxon>Dothideomycetidae</taxon>
        <taxon>Myriangiales</taxon>
        <taxon>Myriangiaceae</taxon>
        <taxon>Myriangium</taxon>
    </lineage>
</organism>
<evidence type="ECO:0000256" key="2">
    <source>
        <dbReference type="ARBA" id="ARBA00022670"/>
    </source>
</evidence>
<evidence type="ECO:0000259" key="7">
    <source>
        <dbReference type="Pfam" id="PF00082"/>
    </source>
</evidence>
<dbReference type="PROSITE" id="PS51892">
    <property type="entry name" value="SUBTILASE"/>
    <property type="match status" value="1"/>
</dbReference>
<dbReference type="PANTHER" id="PTHR43806:SF58">
    <property type="entry name" value="ALKALINE PROTEASE 1-RELATED"/>
    <property type="match status" value="1"/>
</dbReference>
<dbReference type="OrthoDB" id="206201at2759"/>
<feature type="domain" description="Peptidase S8/S53" evidence="7">
    <location>
        <begin position="170"/>
        <end position="385"/>
    </location>
</feature>
<dbReference type="Pfam" id="PF00082">
    <property type="entry name" value="Peptidase_S8"/>
    <property type="match status" value="1"/>
</dbReference>
<protein>
    <submittedName>
        <fullName evidence="9">Subtilisin-like protein</fullName>
    </submittedName>
</protein>
<dbReference type="InterPro" id="IPR000209">
    <property type="entry name" value="Peptidase_S8/S53_dom"/>
</dbReference>
<evidence type="ECO:0000313" key="10">
    <source>
        <dbReference type="Proteomes" id="UP000799439"/>
    </source>
</evidence>
<dbReference type="SUPFAM" id="SSF54897">
    <property type="entry name" value="Protease propeptides/inhibitors"/>
    <property type="match status" value="1"/>
</dbReference>
<feature type="active site" description="Charge relay system" evidence="6">
    <location>
        <position position="205"/>
    </location>
</feature>
<sequence>MLDPATGIQSYSKSAVKSDLVYIITLRRGANLDQHLASVRSIATKFDPASKQHVEYSWDLPSFHAYAGTFEKDVLDKLRNRDDVASVEESHILGPDPDEMCGSECEGYIGTKQTYTNQQNEDENTPDQLPPDLIVQKNAPYYLRQISHRDPANSREGYAYNKSMTVTPRIYIVDSGIDSQQHDFSCRVVKGYNAAKGKFKDQLRHGTAVAAVVGGTTYGVLKNCTLIDVRVLAQNSTSTMLLDGVVWAIKDVLKNPSGRKDSVINMSLGYEIYILESFAMNSLVRAAYALDVSVVVAAANVNSTTTWNDKAIVVGYTDKNFTRSRFSNYGPAVSIFAPGVGIVPKTARGIDWRRKMSGSSFAAPQVAMMLAYLKMLYGISSARKSMDMLYKLATPGIVKDTRGSRNRFLYNGSGR</sequence>
<dbReference type="GO" id="GO:0004252">
    <property type="term" value="F:serine-type endopeptidase activity"/>
    <property type="evidence" value="ECO:0007669"/>
    <property type="project" value="UniProtKB-UniRule"/>
</dbReference>
<evidence type="ECO:0000256" key="4">
    <source>
        <dbReference type="ARBA" id="ARBA00022801"/>
    </source>
</evidence>
<dbReference type="GO" id="GO:0006508">
    <property type="term" value="P:proteolysis"/>
    <property type="evidence" value="ECO:0007669"/>
    <property type="project" value="UniProtKB-KW"/>
</dbReference>